<gene>
    <name evidence="7" type="ORF">SAMN04489859_102439</name>
</gene>
<evidence type="ECO:0000256" key="4">
    <source>
        <dbReference type="ARBA" id="ARBA00023159"/>
    </source>
</evidence>
<dbReference type="InterPro" id="IPR005119">
    <property type="entry name" value="LysR_subst-bd"/>
</dbReference>
<dbReference type="Pfam" id="PF00126">
    <property type="entry name" value="HTH_1"/>
    <property type="match status" value="1"/>
</dbReference>
<dbReference type="PRINTS" id="PR00039">
    <property type="entry name" value="HTHLYSR"/>
</dbReference>
<feature type="domain" description="HTH lysR-type" evidence="6">
    <location>
        <begin position="1"/>
        <end position="58"/>
    </location>
</feature>
<dbReference type="PANTHER" id="PTHR30346:SF26">
    <property type="entry name" value="HYDROGEN PEROXIDE-INDUCIBLE GENES ACTIVATOR"/>
    <property type="match status" value="1"/>
</dbReference>
<dbReference type="GO" id="GO:0003700">
    <property type="term" value="F:DNA-binding transcription factor activity"/>
    <property type="evidence" value="ECO:0007669"/>
    <property type="project" value="InterPro"/>
</dbReference>
<evidence type="ECO:0000313" key="8">
    <source>
        <dbReference type="Proteomes" id="UP000199054"/>
    </source>
</evidence>
<dbReference type="InterPro" id="IPR036390">
    <property type="entry name" value="WH_DNA-bd_sf"/>
</dbReference>
<keyword evidence="8" id="KW-1185">Reference proteome</keyword>
<accession>A0A1H8KSN7</accession>
<dbReference type="Pfam" id="PF03466">
    <property type="entry name" value="LysR_substrate"/>
    <property type="match status" value="1"/>
</dbReference>
<reference evidence="7 8" key="1">
    <citation type="submission" date="2016-10" db="EMBL/GenBank/DDBJ databases">
        <authorList>
            <person name="de Groot N.N."/>
        </authorList>
    </citation>
    <scope>NUCLEOTIDE SEQUENCE [LARGE SCALE GENOMIC DNA]</scope>
    <source>
        <strain evidence="7 8">DSM 8512</strain>
    </source>
</reference>
<protein>
    <submittedName>
        <fullName evidence="7">Transcriptional regulator, LysR family</fullName>
    </submittedName>
</protein>
<evidence type="ECO:0000256" key="1">
    <source>
        <dbReference type="ARBA" id="ARBA00009437"/>
    </source>
</evidence>
<proteinExistence type="inferred from homology"/>
<evidence type="ECO:0000256" key="2">
    <source>
        <dbReference type="ARBA" id="ARBA00023015"/>
    </source>
</evidence>
<dbReference type="Gene3D" id="3.40.190.10">
    <property type="entry name" value="Periplasmic binding protein-like II"/>
    <property type="match status" value="2"/>
</dbReference>
<dbReference type="AlphaFoldDB" id="A0A1H8KSN7"/>
<dbReference type="Proteomes" id="UP000199054">
    <property type="component" value="Unassembled WGS sequence"/>
</dbReference>
<name>A0A1H8KSN7_9RHOB</name>
<dbReference type="FunFam" id="1.10.10.10:FF:000001">
    <property type="entry name" value="LysR family transcriptional regulator"/>
    <property type="match status" value="1"/>
</dbReference>
<keyword evidence="5" id="KW-0804">Transcription</keyword>
<organism evidence="7 8">
    <name type="scientific">Paracoccus alcaliphilus</name>
    <dbReference type="NCBI Taxonomy" id="34002"/>
    <lineage>
        <taxon>Bacteria</taxon>
        <taxon>Pseudomonadati</taxon>
        <taxon>Pseudomonadota</taxon>
        <taxon>Alphaproteobacteria</taxon>
        <taxon>Rhodobacterales</taxon>
        <taxon>Paracoccaceae</taxon>
        <taxon>Paracoccus</taxon>
    </lineage>
</organism>
<dbReference type="STRING" id="34002.SAMN04489859_102439"/>
<dbReference type="EMBL" id="FODE01000024">
    <property type="protein sequence ID" value="SEN95913.1"/>
    <property type="molecule type" value="Genomic_DNA"/>
</dbReference>
<dbReference type="Gene3D" id="1.10.10.10">
    <property type="entry name" value="Winged helix-like DNA-binding domain superfamily/Winged helix DNA-binding domain"/>
    <property type="match status" value="1"/>
</dbReference>
<sequence length="300" mass="32796">MTLRELQYLVELARLGNFHRAAEVCGVSQPTLSTQIRKLEEKLGVTLVERNPRQTVLTPVGEEIVARAREVLNGVQDIVDISVRHRKSGAGRLRLGVFPTLGPYLLPLLVPLIGGRFPGLQLQLLEEKSELLLDRLRAGGLDAALLALPVRDPALQVTPLFQEPFLLAAPCDHPLARQQTISVDDLSGQQLMLLEDGHCLRDQALSLCHRWGADEITGFRTTSLETLRQMVAAGMGVTLLPKLATCGPLSQGDKLRFVPFRDQPAPSRTIGMVWRRSSARVGLLRQIAKLTVSAAGLPAA</sequence>
<dbReference type="GO" id="GO:0032993">
    <property type="term" value="C:protein-DNA complex"/>
    <property type="evidence" value="ECO:0007669"/>
    <property type="project" value="TreeGrafter"/>
</dbReference>
<dbReference type="SUPFAM" id="SSF46785">
    <property type="entry name" value="Winged helix' DNA-binding domain"/>
    <property type="match status" value="1"/>
</dbReference>
<keyword evidence="4" id="KW-0010">Activator</keyword>
<evidence type="ECO:0000313" key="7">
    <source>
        <dbReference type="EMBL" id="SEN95913.1"/>
    </source>
</evidence>
<dbReference type="InterPro" id="IPR036388">
    <property type="entry name" value="WH-like_DNA-bd_sf"/>
</dbReference>
<dbReference type="PANTHER" id="PTHR30346">
    <property type="entry name" value="TRANSCRIPTIONAL DUAL REGULATOR HCAR-RELATED"/>
    <property type="match status" value="1"/>
</dbReference>
<evidence type="ECO:0000256" key="3">
    <source>
        <dbReference type="ARBA" id="ARBA00023125"/>
    </source>
</evidence>
<keyword evidence="3" id="KW-0238">DNA-binding</keyword>
<evidence type="ECO:0000256" key="5">
    <source>
        <dbReference type="ARBA" id="ARBA00023163"/>
    </source>
</evidence>
<keyword evidence="2" id="KW-0805">Transcription regulation</keyword>
<dbReference type="OrthoDB" id="9775392at2"/>
<dbReference type="GO" id="GO:0003677">
    <property type="term" value="F:DNA binding"/>
    <property type="evidence" value="ECO:0007669"/>
    <property type="project" value="UniProtKB-KW"/>
</dbReference>
<comment type="similarity">
    <text evidence="1">Belongs to the LysR transcriptional regulatory family.</text>
</comment>
<dbReference type="InterPro" id="IPR000847">
    <property type="entry name" value="LysR_HTH_N"/>
</dbReference>
<dbReference type="RefSeq" id="WP_090614253.1">
    <property type="nucleotide sequence ID" value="NZ_CP067126.1"/>
</dbReference>
<evidence type="ECO:0000259" key="6">
    <source>
        <dbReference type="PROSITE" id="PS50931"/>
    </source>
</evidence>
<dbReference type="SUPFAM" id="SSF53850">
    <property type="entry name" value="Periplasmic binding protein-like II"/>
    <property type="match status" value="1"/>
</dbReference>
<dbReference type="PROSITE" id="PS50931">
    <property type="entry name" value="HTH_LYSR"/>
    <property type="match status" value="1"/>
</dbReference>
<dbReference type="CDD" id="cd08411">
    <property type="entry name" value="PBP2_OxyR"/>
    <property type="match status" value="1"/>
</dbReference>